<organism evidence="2 3">
    <name type="scientific">Paroceanicella profunda</name>
    <dbReference type="NCBI Taxonomy" id="2579971"/>
    <lineage>
        <taxon>Bacteria</taxon>
        <taxon>Pseudomonadati</taxon>
        <taxon>Pseudomonadota</taxon>
        <taxon>Alphaproteobacteria</taxon>
        <taxon>Rhodobacterales</taxon>
        <taxon>Paracoccaceae</taxon>
        <taxon>Paroceanicella</taxon>
    </lineage>
</organism>
<dbReference type="OrthoDB" id="581140at2"/>
<evidence type="ECO:0000313" key="2">
    <source>
        <dbReference type="EMBL" id="QDL93163.1"/>
    </source>
</evidence>
<evidence type="ECO:0000313" key="3">
    <source>
        <dbReference type="Proteomes" id="UP000305888"/>
    </source>
</evidence>
<dbReference type="AlphaFoldDB" id="A0A5B8G387"/>
<sequence length="339" mass="36407">MLNRRNFIALAPATLAASQVVLSGCAEAQTAMTTAAGSPDRVAAAAGAFLDLLSPEQREQVLYDSGDPALRNWIYFPSRGDRNGIAFEDLTEEQLNAAFAVAEAMLSDSGYRQFRGIIAAEDELGIRNGEAHVNSGRYFIALFGRPGASGRFTVQINGHHLALNTTYADGMVSPSPAFTGVDPVEIDMGGETVQPMRAKTDACSALLTRLSEEARAAAEIGAMGDVAVGTGSSNRYPEPAGTLVTDLAAEDQERVAAVVRAWVGDATDEVAEQLVQLYRADFGQTRMGWSGTTDPYARGAYLRLDGPRLWIEFSNVGRFGNGDNHFHTIYRDKQADYLA</sequence>
<dbReference type="InterPro" id="IPR021889">
    <property type="entry name" value="DUF3500"/>
</dbReference>
<dbReference type="Pfam" id="PF12006">
    <property type="entry name" value="DUF3500"/>
    <property type="match status" value="1"/>
</dbReference>
<dbReference type="RefSeq" id="WP_138575218.1">
    <property type="nucleotide sequence ID" value="NZ_CP040818.1"/>
</dbReference>
<gene>
    <name evidence="2" type="ORF">FDP22_16070</name>
</gene>
<accession>A0A5B8G387</accession>
<dbReference type="Proteomes" id="UP000305888">
    <property type="component" value="Chromosome"/>
</dbReference>
<dbReference type="PANTHER" id="PTHR37489:SF1">
    <property type="entry name" value="DUF3500 DOMAIN-CONTAINING PROTEIN"/>
    <property type="match status" value="1"/>
</dbReference>
<dbReference type="PROSITE" id="PS51257">
    <property type="entry name" value="PROKAR_LIPOPROTEIN"/>
    <property type="match status" value="1"/>
</dbReference>
<protein>
    <submittedName>
        <fullName evidence="2">DUF3500 domain-containing protein</fullName>
    </submittedName>
</protein>
<evidence type="ECO:0000256" key="1">
    <source>
        <dbReference type="SAM" id="SignalP"/>
    </source>
</evidence>
<name>A0A5B8G387_9RHOB</name>
<dbReference type="PANTHER" id="PTHR37489">
    <property type="entry name" value="DUF3500 DOMAIN-CONTAINING PROTEIN"/>
    <property type="match status" value="1"/>
</dbReference>
<feature type="chain" id="PRO_5023076801" evidence="1">
    <location>
        <begin position="29"/>
        <end position="339"/>
    </location>
</feature>
<dbReference type="KEGG" id="ppru:FDP22_16070"/>
<proteinExistence type="predicted"/>
<feature type="signal peptide" evidence="1">
    <location>
        <begin position="1"/>
        <end position="28"/>
    </location>
</feature>
<keyword evidence="3" id="KW-1185">Reference proteome</keyword>
<dbReference type="EMBL" id="CP040818">
    <property type="protein sequence ID" value="QDL93163.1"/>
    <property type="molecule type" value="Genomic_DNA"/>
</dbReference>
<keyword evidence="1" id="KW-0732">Signal</keyword>
<reference evidence="2 3" key="1">
    <citation type="submission" date="2019-06" db="EMBL/GenBank/DDBJ databases">
        <title>Genome sequence of Rhodobacteraceae bacterium D4M1.</title>
        <authorList>
            <person name="Cao J."/>
        </authorList>
    </citation>
    <scope>NUCLEOTIDE SEQUENCE [LARGE SCALE GENOMIC DNA]</scope>
    <source>
        <strain evidence="2 3">D4M1</strain>
    </source>
</reference>